<gene>
    <name evidence="1" type="ORF">EQG63_09330</name>
</gene>
<comment type="caution">
    <text evidence="1">The sequence shown here is derived from an EMBL/GenBank/DDBJ whole genome shotgun (WGS) entry which is preliminary data.</text>
</comment>
<evidence type="ECO:0000313" key="2">
    <source>
        <dbReference type="Proteomes" id="UP000290283"/>
    </source>
</evidence>
<dbReference type="RefSeq" id="WP_129436110.1">
    <property type="nucleotide sequence ID" value="NZ_SBKO01000004.1"/>
</dbReference>
<dbReference type="OrthoDB" id="359260at2"/>
<keyword evidence="2" id="KW-1185">Reference proteome</keyword>
<name>A0A4Q1K0M4_9FLAO</name>
<dbReference type="Proteomes" id="UP000290283">
    <property type="component" value="Unassembled WGS sequence"/>
</dbReference>
<accession>A0A4Q1K0M4</accession>
<evidence type="ECO:0000313" key="1">
    <source>
        <dbReference type="EMBL" id="RXR17682.1"/>
    </source>
</evidence>
<protein>
    <submittedName>
        <fullName evidence="1">Uncharacterized protein</fullName>
    </submittedName>
</protein>
<reference evidence="2" key="1">
    <citation type="submission" date="2019-01" db="EMBL/GenBank/DDBJ databases">
        <title>Cytophagaceae bacterium strain CAR-16.</title>
        <authorList>
            <person name="Chen W.-M."/>
        </authorList>
    </citation>
    <scope>NUCLEOTIDE SEQUENCE [LARGE SCALE GENOMIC DNA]</scope>
    <source>
        <strain evidence="2">LLJ-11</strain>
    </source>
</reference>
<dbReference type="AlphaFoldDB" id="A0A4Q1K0M4"/>
<organism evidence="1 2">
    <name type="scientific">Flavobacterium amnicola</name>
    <dbReference type="NCBI Taxonomy" id="2506422"/>
    <lineage>
        <taxon>Bacteria</taxon>
        <taxon>Pseudomonadati</taxon>
        <taxon>Bacteroidota</taxon>
        <taxon>Flavobacteriia</taxon>
        <taxon>Flavobacteriales</taxon>
        <taxon>Flavobacteriaceae</taxon>
        <taxon>Flavobacterium</taxon>
    </lineage>
</organism>
<sequence>MSSGYDLKDIAEFYSKKTDSQLINTATEKAHELRPEVLEIIENEIKKRNLNPNILEGAKAAQKREYSIEEVTELSQRLRSLPCPLCGNKTAKLNATIMYTAKSFILFSVFREEPIIGCPDCLDKKNEESIISTALLGWWGFPSGILKTPFYIYNNIKEKKKNRISEPNETLLGFTVENIGQIVAYKDDSEKLKQIIMFVKK</sequence>
<proteinExistence type="predicted"/>
<dbReference type="EMBL" id="SBKO01000004">
    <property type="protein sequence ID" value="RXR17682.1"/>
    <property type="molecule type" value="Genomic_DNA"/>
</dbReference>